<sequence>MVFKLPRCSLDCLPFLTGLTRGRFDLLQSMLHSHSFVLTKLIYLSAIPFSANHPFPTSPPDRSSVDRRMNTG</sequence>
<dbReference type="EMBL" id="JANAVB010003400">
    <property type="protein sequence ID" value="KAJ6849705.1"/>
    <property type="molecule type" value="Genomic_DNA"/>
</dbReference>
<reference evidence="2" key="1">
    <citation type="journal article" date="2023" name="GigaByte">
        <title>Genome assembly of the bearded iris, Iris pallida Lam.</title>
        <authorList>
            <person name="Bruccoleri R.E."/>
            <person name="Oakeley E.J."/>
            <person name="Faust A.M.E."/>
            <person name="Altorfer M."/>
            <person name="Dessus-Babus S."/>
            <person name="Burckhardt D."/>
            <person name="Oertli M."/>
            <person name="Naumann U."/>
            <person name="Petersen F."/>
            <person name="Wong J."/>
        </authorList>
    </citation>
    <scope>NUCLEOTIDE SEQUENCE</scope>
    <source>
        <strain evidence="2">GSM-AAB239-AS_SAM_17_03QT</strain>
    </source>
</reference>
<accession>A0AAX6IBC4</accession>
<feature type="compositionally biased region" description="Basic and acidic residues" evidence="1">
    <location>
        <begin position="63"/>
        <end position="72"/>
    </location>
</feature>
<name>A0AAX6IBC4_IRIPA</name>
<gene>
    <name evidence="2" type="ORF">M6B38_268325</name>
</gene>
<dbReference type="AlphaFoldDB" id="A0AAX6IBC4"/>
<organism evidence="2 3">
    <name type="scientific">Iris pallida</name>
    <name type="common">Sweet iris</name>
    <dbReference type="NCBI Taxonomy" id="29817"/>
    <lineage>
        <taxon>Eukaryota</taxon>
        <taxon>Viridiplantae</taxon>
        <taxon>Streptophyta</taxon>
        <taxon>Embryophyta</taxon>
        <taxon>Tracheophyta</taxon>
        <taxon>Spermatophyta</taxon>
        <taxon>Magnoliopsida</taxon>
        <taxon>Liliopsida</taxon>
        <taxon>Asparagales</taxon>
        <taxon>Iridaceae</taxon>
        <taxon>Iridoideae</taxon>
        <taxon>Irideae</taxon>
        <taxon>Iris</taxon>
    </lineage>
</organism>
<evidence type="ECO:0000313" key="3">
    <source>
        <dbReference type="Proteomes" id="UP001140949"/>
    </source>
</evidence>
<proteinExistence type="predicted"/>
<feature type="region of interest" description="Disordered" evidence="1">
    <location>
        <begin position="50"/>
        <end position="72"/>
    </location>
</feature>
<evidence type="ECO:0000313" key="2">
    <source>
        <dbReference type="EMBL" id="KAJ6849705.1"/>
    </source>
</evidence>
<dbReference type="Proteomes" id="UP001140949">
    <property type="component" value="Unassembled WGS sequence"/>
</dbReference>
<reference evidence="2" key="2">
    <citation type="submission" date="2023-04" db="EMBL/GenBank/DDBJ databases">
        <authorList>
            <person name="Bruccoleri R.E."/>
            <person name="Oakeley E.J."/>
            <person name="Faust A.-M."/>
            <person name="Dessus-Babus S."/>
            <person name="Altorfer M."/>
            <person name="Burckhardt D."/>
            <person name="Oertli M."/>
            <person name="Naumann U."/>
            <person name="Petersen F."/>
            <person name="Wong J."/>
        </authorList>
    </citation>
    <scope>NUCLEOTIDE SEQUENCE</scope>
    <source>
        <strain evidence="2">GSM-AAB239-AS_SAM_17_03QT</strain>
        <tissue evidence="2">Leaf</tissue>
    </source>
</reference>
<comment type="caution">
    <text evidence="2">The sequence shown here is derived from an EMBL/GenBank/DDBJ whole genome shotgun (WGS) entry which is preliminary data.</text>
</comment>
<evidence type="ECO:0000256" key="1">
    <source>
        <dbReference type="SAM" id="MobiDB-lite"/>
    </source>
</evidence>
<protein>
    <submittedName>
        <fullName evidence="2">Photosystem II 44 kDa protein (Chloroplast)</fullName>
    </submittedName>
</protein>
<keyword evidence="3" id="KW-1185">Reference proteome</keyword>